<gene>
    <name evidence="1" type="ORF">DSCW_52050</name>
</gene>
<evidence type="ECO:0000313" key="1">
    <source>
        <dbReference type="EMBL" id="BBO77788.1"/>
    </source>
</evidence>
<dbReference type="AlphaFoldDB" id="A0A5K7Z9R2"/>
<accession>A0A5K7Z9R2</accession>
<dbReference type="Proteomes" id="UP000427769">
    <property type="component" value="Chromosome"/>
</dbReference>
<evidence type="ECO:0000313" key="2">
    <source>
        <dbReference type="Proteomes" id="UP000427769"/>
    </source>
</evidence>
<reference evidence="1 2" key="1">
    <citation type="submission" date="2019-11" db="EMBL/GenBank/DDBJ databases">
        <title>Comparative genomics of hydrocarbon-degrading Desulfosarcina strains.</title>
        <authorList>
            <person name="Watanabe M."/>
            <person name="Kojima H."/>
            <person name="Fukui M."/>
        </authorList>
    </citation>
    <scope>NUCLEOTIDE SEQUENCE [LARGE SCALE GENOMIC DNA]</scope>
    <source>
        <strain evidence="1 2">PP31</strain>
    </source>
</reference>
<name>A0A5K7Z9R2_9BACT</name>
<dbReference type="EMBL" id="AP021875">
    <property type="protein sequence ID" value="BBO77788.1"/>
    <property type="molecule type" value="Genomic_DNA"/>
</dbReference>
<keyword evidence="2" id="KW-1185">Reference proteome</keyword>
<protein>
    <submittedName>
        <fullName evidence="1">Uncharacterized protein</fullName>
    </submittedName>
</protein>
<organism evidence="1 2">
    <name type="scientific">Desulfosarcina widdelii</name>
    <dbReference type="NCBI Taxonomy" id="947919"/>
    <lineage>
        <taxon>Bacteria</taxon>
        <taxon>Pseudomonadati</taxon>
        <taxon>Thermodesulfobacteriota</taxon>
        <taxon>Desulfobacteria</taxon>
        <taxon>Desulfobacterales</taxon>
        <taxon>Desulfosarcinaceae</taxon>
        <taxon>Desulfosarcina</taxon>
    </lineage>
</organism>
<dbReference type="KEGG" id="dwd:DSCW_52050"/>
<proteinExistence type="predicted"/>
<sequence>MVTQALELLKDQITLDELADKLSIYINDLRDILCQCVPMETLNKIDRRIDADSATIVRFRKMKHSI</sequence>